<keyword evidence="2" id="KW-1185">Reference proteome</keyword>
<protein>
    <submittedName>
        <fullName evidence="1">Uncharacterized protein</fullName>
    </submittedName>
</protein>
<dbReference type="Proteomes" id="UP001226091">
    <property type="component" value="Chromosome"/>
</dbReference>
<dbReference type="EMBL" id="CP126116">
    <property type="protein sequence ID" value="WHZ55879.1"/>
    <property type="molecule type" value="Genomic_DNA"/>
</dbReference>
<sequence length="104" mass="12129">MGLSLFAVKKRCQNYDITIFQTPKYGEEKGYEQVYRLNIKASGHNEALHYVFCMFNVSDRVPDDYEARFISTGDILLIDEVKRGQTYYKLLSGGWAKINRVHVR</sequence>
<proteinExistence type="predicted"/>
<evidence type="ECO:0000313" key="2">
    <source>
        <dbReference type="Proteomes" id="UP001226091"/>
    </source>
</evidence>
<organism evidence="1 2">
    <name type="scientific">Metabacillus hrfriensis</name>
    <dbReference type="NCBI Taxonomy" id="3048891"/>
    <lineage>
        <taxon>Bacteria</taxon>
        <taxon>Bacillati</taxon>
        <taxon>Bacillota</taxon>
        <taxon>Bacilli</taxon>
        <taxon>Bacillales</taxon>
        <taxon>Bacillaceae</taxon>
        <taxon>Metabacillus</taxon>
    </lineage>
</organism>
<gene>
    <name evidence="1" type="ORF">QLQ22_14260</name>
</gene>
<name>A0ACD4R623_9BACI</name>
<accession>A0ACD4R623</accession>
<evidence type="ECO:0000313" key="1">
    <source>
        <dbReference type="EMBL" id="WHZ55879.1"/>
    </source>
</evidence>
<reference evidence="2" key="1">
    <citation type="journal article" date="2025" name="Aquaculture">
        <title>Assessment of the bioflocculant production and safety properties of Metabacillus hrfriensis sp. nov. based on phenotypic and whole-genome sequencing analysis.</title>
        <authorList>
            <person name="Zhang R."/>
            <person name="Zhao Z."/>
            <person name="Luo L."/>
            <person name="Wang S."/>
            <person name="Guo K."/>
            <person name="Xu W."/>
        </authorList>
    </citation>
    <scope>NUCLEOTIDE SEQUENCE [LARGE SCALE GENOMIC DNA]</scope>
    <source>
        <strain evidence="2">CT-WN-B3</strain>
    </source>
</reference>